<reference evidence="2" key="1">
    <citation type="submission" date="2021-09" db="EMBL/GenBank/DDBJ databases">
        <authorList>
            <person name="Martin H S."/>
        </authorList>
    </citation>
    <scope>NUCLEOTIDE SEQUENCE</scope>
</reference>
<protein>
    <submittedName>
        <fullName evidence="2">(African queen) hypothetical protein</fullName>
    </submittedName>
</protein>
<proteinExistence type="predicted"/>
<feature type="region of interest" description="Disordered" evidence="1">
    <location>
        <begin position="1"/>
        <end position="42"/>
    </location>
</feature>
<dbReference type="EMBL" id="CAKASE010000081">
    <property type="protein sequence ID" value="CAG9583103.1"/>
    <property type="molecule type" value="Genomic_DNA"/>
</dbReference>
<accession>A0A8J2RHU7</accession>
<dbReference type="AlphaFoldDB" id="A0A8J2RHU7"/>
<name>A0A8J2RHU7_9NEOP</name>
<organism evidence="2 3">
    <name type="scientific">Danaus chrysippus</name>
    <name type="common">African queen</name>
    <dbReference type="NCBI Taxonomy" id="151541"/>
    <lineage>
        <taxon>Eukaryota</taxon>
        <taxon>Metazoa</taxon>
        <taxon>Ecdysozoa</taxon>
        <taxon>Arthropoda</taxon>
        <taxon>Hexapoda</taxon>
        <taxon>Insecta</taxon>
        <taxon>Pterygota</taxon>
        <taxon>Neoptera</taxon>
        <taxon>Endopterygota</taxon>
        <taxon>Lepidoptera</taxon>
        <taxon>Glossata</taxon>
        <taxon>Ditrysia</taxon>
        <taxon>Papilionoidea</taxon>
        <taxon>Nymphalidae</taxon>
        <taxon>Danainae</taxon>
        <taxon>Danaini</taxon>
        <taxon>Danaina</taxon>
        <taxon>Danaus</taxon>
        <taxon>Anosia</taxon>
    </lineage>
</organism>
<dbReference type="Proteomes" id="UP000789524">
    <property type="component" value="Unassembled WGS sequence"/>
</dbReference>
<evidence type="ECO:0000313" key="3">
    <source>
        <dbReference type="Proteomes" id="UP000789524"/>
    </source>
</evidence>
<keyword evidence="3" id="KW-1185">Reference proteome</keyword>
<evidence type="ECO:0000313" key="2">
    <source>
        <dbReference type="EMBL" id="CAG9583103.1"/>
    </source>
</evidence>
<evidence type="ECO:0000256" key="1">
    <source>
        <dbReference type="SAM" id="MobiDB-lite"/>
    </source>
</evidence>
<feature type="compositionally biased region" description="Polar residues" evidence="1">
    <location>
        <begin position="1"/>
        <end position="21"/>
    </location>
</feature>
<comment type="caution">
    <text evidence="2">The sequence shown here is derived from an EMBL/GenBank/DDBJ whole genome shotgun (WGS) entry which is preliminary data.</text>
</comment>
<gene>
    <name evidence="2" type="ORF">DCHRY22_LOCUS14563</name>
</gene>
<sequence>MERHANNTSEKLQAETITASFPNVAPENYDSENDQAEFSPNCDTPCPITGPTPCPSLYSPWHVHELGPLDLYTKNIVVFHSDPSFQPVCHIL</sequence>